<keyword evidence="5" id="KW-0677">Repeat</keyword>
<evidence type="ECO:0000259" key="15">
    <source>
        <dbReference type="PROSITE" id="PS50075"/>
    </source>
</evidence>
<dbReference type="InterPro" id="IPR014031">
    <property type="entry name" value="Ketoacyl_synth_C"/>
</dbReference>
<evidence type="ECO:0000256" key="9">
    <source>
        <dbReference type="ARBA" id="ARBA00052442"/>
    </source>
</evidence>
<feature type="domain" description="Carrier" evidence="15">
    <location>
        <begin position="3155"/>
        <end position="3230"/>
    </location>
</feature>
<dbReference type="SMART" id="SM00825">
    <property type="entry name" value="PKS_KS"/>
    <property type="match status" value="4"/>
</dbReference>
<feature type="active site" description="Proton donor; for dehydratase activity" evidence="14">
    <location>
        <position position="2675"/>
    </location>
</feature>
<evidence type="ECO:0000259" key="17">
    <source>
        <dbReference type="PROSITE" id="PS52019"/>
    </source>
</evidence>
<feature type="domain" description="Carrier" evidence="15">
    <location>
        <begin position="1557"/>
        <end position="1632"/>
    </location>
</feature>
<dbReference type="Gene3D" id="3.10.129.110">
    <property type="entry name" value="Polyketide synthase dehydratase"/>
    <property type="match status" value="4"/>
</dbReference>
<feature type="domain" description="Carrier" evidence="15">
    <location>
        <begin position="4608"/>
        <end position="4683"/>
    </location>
</feature>
<dbReference type="Pfam" id="PF00109">
    <property type="entry name" value="ketoacyl-synt"/>
    <property type="match status" value="4"/>
</dbReference>
<evidence type="ECO:0000256" key="13">
    <source>
        <dbReference type="ARBA" id="ARBA00066981"/>
    </source>
</evidence>
<evidence type="ECO:0000259" key="16">
    <source>
        <dbReference type="PROSITE" id="PS52004"/>
    </source>
</evidence>
<dbReference type="Pfam" id="PF16197">
    <property type="entry name" value="KAsynt_C_assoc"/>
    <property type="match status" value="4"/>
</dbReference>
<organism evidence="18 19">
    <name type="scientific">Actinophytocola algeriensis</name>
    <dbReference type="NCBI Taxonomy" id="1768010"/>
    <lineage>
        <taxon>Bacteria</taxon>
        <taxon>Bacillati</taxon>
        <taxon>Actinomycetota</taxon>
        <taxon>Actinomycetes</taxon>
        <taxon>Pseudonocardiales</taxon>
        <taxon>Pseudonocardiaceae</taxon>
    </lineage>
</organism>
<dbReference type="Proteomes" id="UP000520767">
    <property type="component" value="Unassembled WGS sequence"/>
</dbReference>
<comment type="caution">
    <text evidence="18">The sequence shown here is derived from an EMBL/GenBank/DDBJ whole genome shotgun (WGS) entry which is preliminary data.</text>
</comment>
<dbReference type="FunFam" id="3.40.366.10:FF:000002">
    <property type="entry name" value="Probable polyketide synthase 2"/>
    <property type="match status" value="1"/>
</dbReference>
<protein>
    <recommendedName>
        <fullName evidence="13">6-deoxyerythronolide-B synthase</fullName>
        <ecNumber evidence="13">2.3.1.94</ecNumber>
    </recommendedName>
</protein>
<dbReference type="InterPro" id="IPR032821">
    <property type="entry name" value="PKS_assoc"/>
</dbReference>
<feature type="active site" description="Proton acceptor; for dehydratase activity" evidence="14">
    <location>
        <position position="912"/>
    </location>
</feature>
<dbReference type="Pfam" id="PF14765">
    <property type="entry name" value="PS-DH"/>
    <property type="match status" value="2"/>
</dbReference>
<dbReference type="InterPro" id="IPR055123">
    <property type="entry name" value="SpnB-like_Rossmann"/>
</dbReference>
<dbReference type="GO" id="GO:0033068">
    <property type="term" value="P:macrolide biosynthetic process"/>
    <property type="evidence" value="ECO:0007669"/>
    <property type="project" value="UniProtKB-ARBA"/>
</dbReference>
<dbReference type="InterPro" id="IPR057326">
    <property type="entry name" value="KR_dom"/>
</dbReference>
<comment type="subunit">
    <text evidence="12">Homodimer. Erythronolide synthase is composed of EryAI, EryAII and EryAIII multimodular (2 modules) polypeptides each coding for a functional synthase subunit which participates in 2 of the six FAS-like elongation steps required for formation of the polyketide. Module 1, 2, 3, 4, 5, and 6 participating in biosynthesis steps 1, 2, 3, 4, 5, and 6, respectively.</text>
</comment>
<comment type="function">
    <text evidence="10">Involved in the biosynthesis of antibiotic erythromycin via the biosynthesis of its aglycone precursor, 6-deoxyerythronolide B (6-dEB).</text>
</comment>
<dbReference type="GO" id="GO:0031177">
    <property type="term" value="F:phosphopantetheine binding"/>
    <property type="evidence" value="ECO:0007669"/>
    <property type="project" value="InterPro"/>
</dbReference>
<dbReference type="InterPro" id="IPR042104">
    <property type="entry name" value="PKS_dehydratase_sf"/>
</dbReference>
<feature type="domain" description="PKS/mFAS DH" evidence="17">
    <location>
        <begin position="2484"/>
        <end position="2751"/>
    </location>
</feature>
<proteinExistence type="predicted"/>
<dbReference type="Gene3D" id="3.40.47.10">
    <property type="match status" value="4"/>
</dbReference>
<dbReference type="SMART" id="SM00823">
    <property type="entry name" value="PKS_PP"/>
    <property type="match status" value="4"/>
</dbReference>
<feature type="region of interest" description="N-terminal hotdog fold" evidence="14">
    <location>
        <begin position="2484"/>
        <end position="2608"/>
    </location>
</feature>
<dbReference type="InterPro" id="IPR016035">
    <property type="entry name" value="Acyl_Trfase/lysoPLipase"/>
</dbReference>
<dbReference type="InterPro" id="IPR015083">
    <property type="entry name" value="NorB/c/GfsB-D-like_docking"/>
</dbReference>
<dbReference type="SMART" id="SM01294">
    <property type="entry name" value="PKS_PP_betabranch"/>
    <property type="match status" value="4"/>
</dbReference>
<feature type="domain" description="Ketosynthase family 3 (KS3)" evidence="16">
    <location>
        <begin position="4700"/>
        <end position="5121"/>
    </location>
</feature>
<evidence type="ECO:0000256" key="10">
    <source>
        <dbReference type="ARBA" id="ARBA00060158"/>
    </source>
</evidence>
<keyword evidence="19" id="KW-1185">Reference proteome</keyword>
<dbReference type="PROSITE" id="PS52004">
    <property type="entry name" value="KS3_2"/>
    <property type="match status" value="4"/>
</dbReference>
<evidence type="ECO:0000313" key="19">
    <source>
        <dbReference type="Proteomes" id="UP000520767"/>
    </source>
</evidence>
<dbReference type="CDD" id="cd00833">
    <property type="entry name" value="PKS"/>
    <property type="match status" value="4"/>
</dbReference>
<name>A0A7W7QDF1_9PSEU</name>
<evidence type="ECO:0000256" key="14">
    <source>
        <dbReference type="PROSITE-ProRule" id="PRU01363"/>
    </source>
</evidence>
<keyword evidence="6" id="KW-0045">Antibiotic biosynthesis</keyword>
<feature type="active site" description="Proton acceptor; for dehydratase activity" evidence="14">
    <location>
        <position position="2516"/>
    </location>
</feature>
<dbReference type="InterPro" id="IPR049552">
    <property type="entry name" value="PKS_DH_N"/>
</dbReference>
<dbReference type="GO" id="GO:0004312">
    <property type="term" value="F:fatty acid synthase activity"/>
    <property type="evidence" value="ECO:0007669"/>
    <property type="project" value="TreeGrafter"/>
</dbReference>
<feature type="domain" description="Ketosynthase family 3 (KS3)" evidence="16">
    <location>
        <begin position="1650"/>
        <end position="2062"/>
    </location>
</feature>
<evidence type="ECO:0000256" key="12">
    <source>
        <dbReference type="ARBA" id="ARBA00063272"/>
    </source>
</evidence>
<dbReference type="FunFam" id="1.10.1200.10:FF:000007">
    <property type="entry name" value="Probable polyketide synthase pks17"/>
    <property type="match status" value="4"/>
</dbReference>
<dbReference type="InterPro" id="IPR049900">
    <property type="entry name" value="PKS_mFAS_DH"/>
</dbReference>
<evidence type="ECO:0000256" key="5">
    <source>
        <dbReference type="ARBA" id="ARBA00022737"/>
    </source>
</evidence>
<evidence type="ECO:0000256" key="3">
    <source>
        <dbReference type="ARBA" id="ARBA00022553"/>
    </source>
</evidence>
<dbReference type="CDD" id="cd08952">
    <property type="entry name" value="KR_1_SDR_x"/>
    <property type="match status" value="1"/>
</dbReference>
<dbReference type="InterPro" id="IPR020841">
    <property type="entry name" value="PKS_Beta-ketoAc_synthase_dom"/>
</dbReference>
<keyword evidence="4 18" id="KW-0808">Transferase</keyword>
<evidence type="ECO:0000256" key="8">
    <source>
        <dbReference type="ARBA" id="ARBA00023315"/>
    </source>
</evidence>
<accession>A0A7W7QDF1</accession>
<dbReference type="FunFam" id="3.40.47.10:FF:000019">
    <property type="entry name" value="Polyketide synthase type I"/>
    <property type="match status" value="4"/>
</dbReference>
<keyword evidence="2" id="KW-0596">Phosphopantetheine</keyword>
<dbReference type="InterPro" id="IPR006162">
    <property type="entry name" value="Ppantetheine_attach_site"/>
</dbReference>
<evidence type="ECO:0000256" key="11">
    <source>
        <dbReference type="ARBA" id="ARBA00060622"/>
    </source>
</evidence>
<dbReference type="Gene3D" id="3.40.50.720">
    <property type="entry name" value="NAD(P)-binding Rossmann-like Domain"/>
    <property type="match status" value="4"/>
</dbReference>
<evidence type="ECO:0000313" key="18">
    <source>
        <dbReference type="EMBL" id="MBB4911530.1"/>
    </source>
</evidence>
<dbReference type="InterPro" id="IPR036291">
    <property type="entry name" value="NAD(P)-bd_dom_sf"/>
</dbReference>
<sequence length="6275" mass="655014">MGEDSDQVVDYLRRVTVDLRRARQRVAELESRQHEPIAIVGMACRYPGGVTSPEDLWRLVADGRDAVSPFPADRGWTYEEPGVGGFLDGAADFDPGFFDMSPREAMSTDAQHRLLLEVSWEALERAGIPPNSLRGSRTAVFTGVVYSDYGDLLDPDEFRGYQGIGSRPGIASGRVAYALGLEGPAVSVDTACSSSLVALHLAARALRDGECSLALAGGVTVLSTSAQFAEFARHGGLAADGRCKAFSADADGVGWAEGVGVVVLEKLSDAVRDGHRVLAVLRGSAVNSDGASNGMTAPNGPAQQKVIQAALADAQLFPSDVDVLEAHGTGTRLGDPIEAQAVLRAYGQDRAHPLLLGSVKSNLGHTLGAAGVAGVIKMVMALRHGVAPRTLHVDTPSSHVDWSAGAVELLREDTPWPEVGRPRRAAVSSFGISGTNAHVVLEQAPEPEPAPPGEITPGVVPLVLSARTETALRDQARRLATDSVSLSDLGFSLAATRAALEQRAVVLADNPADVTRALAAVAAGEPDAAVVRGTAVDGKTAFVFSGQGGQRLDMGRELYERFPVFAVAFDEVVAALGTPVWCDDVDPADTAWAQPALFAVEVALYRLVESWGVRPDVLVGHSVGEIAAAHVAGVLSLADACTLVTARARLMGALPAGGAMVAVRASEDEIAPHLTVGVSIAAVNGPDAVVLSGEREAVEAVAARFAETTSVRTSHAFHSALMDPVLDEFARAIAGLTFTTPRIPVVSTVGTTERIDSAAYWVRQVREPVRFADAVRALGAVRVLELGPDGALCAAVRETLPDVSATPVLRRGQPEEATAVRALAALHATGAGVDWAGFFAGTGATTVDLPTYPFEHQRFWPAATVRRADATGLGLDIAGHPLLAARATMADANGVLFTGLLSTATHPWLADHVVDGQVVVAGTAVLELTIRAADEVGCARVADLTLLTPLVLRDDGVQLHVWVGAAQDDGTRPVAVYSRPADSPGQDWTRHATGQLATDERYAETGVGEWPPPGATALDVSDFYDRNAEPGFDYGPVFRGLRAAWRRDGELFAEVALPDQVRDADAFRLHPALLDAAMHALPFVDPARAGERRLLFGWEDVSLHAVGAAVLRVRLTPHDGGVALVAADAEGAPVLSAASVSLRAATPAEAGPADAFFAVEWVPVRPGTDQDPAVELVEVPPAGPDLVAAVHESTWYVLDRLRNWLTDGPADTRLVFVTRTDDPVTAAVTGLLRSAAAEHPGRFGLVAVTDDDEIPVAVRHLRADEPEVAVVDGAVCVPRLRRATPGTDAEPWDRDGTVLITGGTGGIGRELARHLAVQGFRHLVLVNRSGGNPSDLPGTVVACDLTDPDAVRALVAGLDRPLTAVVHAAGVVADGVVADLTRDRLDAVLAPKVDAVWHLHEATRDLPLADFVLFSSAAGVYGAPGQANYAAANAFLDAFARHRRAAGLPARSLAWGAWDAGLAAALSEVDRDRVGRIGFRTMSTAEGTALFDTATGTDGPAALLVSPVDLAALRAHPAVPPLLRDLAGVRRRAVAGDSRADVLVRRLLATPREDRAETVRRLVRDRVAAVLGHADGDAVSADRTFRELGFDSLMAVELRNELSAATGLRLPTALVFDFPTTEAAADHLLAELLGAGDALAPATEQVHMTDDPIVVVGMACRYPGGVHGPADLWRLVADGTDATGTYPADRGWDLSSLDENARAGGFLYDAGDFDAGFFGMSPREAVATDAQQRLLLEVSWESLEQAGIDPRTLRGTRTGVFAGVMYSDYKFGLGPQFDGHKGTGSAHSVVSGRVSYTLGLEGPSVSVDTACSSSLVSLHLAAQSLRSGECTMALAGGVTVMANPSSFVEFARQGGLSSDGRCKSYSDDADGVGWSEGVGMLVLERLSDAERDGHRVLAVLRGSAVNSDGASNGLTAPNGPSQQRVIRSALASAGLSPSDVDVVEGHGTGTTLGDSIEVDALLAAYGQDRAHPLLLGSVKSNLGHTQAAAGVAGVIKMIMAFRHGSVPRSLYADAPSGRVEWDAGAVSLVAEETAWPEVDRPRRAAVSSFGISGTNAHVVLEAPAPADVEPVTETTGLVPWLVSARTEAALDDQVARLSEVDGSPVDVGWSLVSTRTLFEHRAVLLAGVGDPVEVARGQVGGGRVAFVFSGQGGQTVTMGRELYARFPVFASVFDAVVAELGVPVWDGVDSRGTGWAQPALFAVEVALFRLLESWGVRPDYVVGHSVGELAAAHVSGVLSLEDACAVVSVRARLMGALPAGGAMVAVRATEDEVTPLLSDVVSIAAVNAPNAVVVAGERDAVLAVAAHFSETTELCTSHAFHSPLMDPMLGEFARAIDGITVAPPRIPVLSTVTGAPADDFGTPAYWVAQVRATVRFADAIRALDGVTTFVEVGPSGSLCGAIAETAADALTVPVLRKTGAEDEAVLRALATVHTAGVPVDWSSFFPGARVVELPTYAFQHERYWPAPLTDTGDATGLGLVAVGHPLLGAAAVSADGGSVLVTGRLSVPTHPWLAEHAVNDTILFPGTGFLELVLTAAESAGCDHIEELTLETPLVFDHHEQRAIQVAIAAPDTDGRRAVGVHSRPAHAVDSPWTRHATGVVTAGAASPGTVDWPPDGAEPVPVDGCYDRLADAGFGYGPVFQGLRAAWRRGDDVFAEVELPDHADGFGLHPALLDAALHAAIVAGPGSDEQRLPFAWEGVTLHASGVTALRVRLRGHGADGTAIEAVDPTGAPVITVDRLRDRVLTDLPTPSTPDTLFTVEWRPASTPGPTPDVTLAHLTGDDPHTLASEALGLLQDWLTDDHGADSRLVFVTSGAVAGVTNVAAATAWGLVRSAQTEHPDRFCLLDVQSDDDVATALPFLAAEAQLAVRDGVPLRPRLTRAAATGDHPAWDPDGTVLITGGTGDLGIELARHLVRNGHRDLVLVSRRGVADLDDELVAAQVTVMACDLADRTAVHDLVAGIDRLTAVVHVAGVLDDGVLAALTPDRLATTFAPKVDAVRNLAEATSGHDLAAFVLFSSAAGVLGSAGQGNYAAANAFLDAFAEQRSATGQPALSIAWGAWETGLTGSLTDADWDRVARTGFRPLTVEAGLAAFDRAVRHTDGAVLAAPLDPAALRALPEIPPLLRDLAGVRRRTAARAPQATGLAALPVADRADAVRELVRARVVAVLGHADDTAVRPGMRFRDLGFDSLTAVELRNELAAATGLRLPATLVFDYPTIDVLTDHIVTELTGATDFAPTTTAAVADDPIAIVGMGCRFPGGVRSPEDLWRLVVDGVDATGPFPADRGWDLGALFDPDPDRPGTSAVRTGGFLHEAPNFDAAFFEMSPREAIAADAQQRQLLEVTWEALERAGIDPRTLKGSSTGVFAGVMYSDYGTLLGPEFEGHLATGTSPSVVSGRVAYHLGLEGPAVTVDTACSSSLVALHWAAQALRSGECTLALAGGVTVLSTPTAFASFSRQGGLAPDGRCKAYADGADGTAWAEGVGVVVLERLSDAERHGHHVLAVLRGSAVNSDGASNGLTAPNGPSQQRVIRSALAAAGLSTADVDLLEGHGTGTALGDPTEVHALLATYGQDREHPLLLGSVKSNLGHTQAAAGVAGVIKSVQALRHGVVPGTLHVGAPSSHVEWDTGAVSLATEATAWPSVDRPRRAAVSSFGISGTNAHVILEQAPDAGAPEPAAGGTVPWVFSARTARAVRAQAANVVAAVRDCPRWTDGDVAATLLGRTAFEHRAVVVGAHRDDLLAAAMTVGDAGPGVVEGVADLDGRTVFVFPGQGSQWPGMGARLLDDSPVFAARIAECAAALAPWVDWSLTDVLRQVPGAPTLDRVDVVQPATFAVMVSLAALWQAHGVTPDAVVGHSQGEIAAACVSGALSLEDAARVVAVRSQAIAARLAGGGGMMSVSMPVADVTARIAEYEGRVSVAAVNAPAVVVVSGTPEALDDLAAALAADRVRYRRVAVDYASHSEQVELLRDELPERLAGITPRPVTVPFHSTVTGDWLDGTEVDAEYWYTNLRQTVGFERSVQALLEARHTLFVEVSPHAVLTVGVQQTIDDTGARAATTGTLRRDHDGPERWLTSLAEAWVRGAEVDWGTHRTAGRLVDLPTYPFQRERYWPEPLAAPAHRAEDPLDAWRYRVVWRPVRTASAPVLSGTWLAVSTSDGEDVTAALATHGADVRHVVLDATCADRAVLADRLGDLDDVAGIVSLLATDEDPHPDHPALTTGLALTVALVQALDGTTAPLWCLTRGAVSTGDGDRLDHPLQAQVHGLGYAAALEHPYRWGGLVDLPATLDDRAARRLAGLLADADGEDQLAIRATGVFARRVVRATGGTHRRDWTPRGTTLITGGTGVLGAFVARDLARRGAEHLVLVSRSGMTAPGADDLVAELTELGARVTVEACDIADRAALSGLLDRLAADGHELRNVLHVAVFVRLAMLADTTAAEFADVVAAKVDGARHLDALLDTDTLDSFVLFSSTTGVWGSGEHAAYCAGNAYLEALARDRRDRGLRATSVSWGTWRDGLDRLPVERIERSGLVLMDPEPALAALHRVLDDDETLLTVAHIDWDRYHPVFTSVRPTRLFDEVPEVKALRRVEVSTDGEFTARLRTAQDPGRTLRELVRTQAAAVLGHDTAGAITDSRAFREFGFDSLTAVDLRNRLARITGLALPATMVFDHPTVTALADFLQATAFGATPGATAATGAVAADEPVAIVAMSCRYPGGVRDPEDLWRLLTEGGDAISALPTDRGWDVPGLYHPDPDHPGTSYVDSGGFLAGAADFDAAFFGIPPREALAMDPQQRVLLETTWEVFERAGLDPATLRGSRTGAFIGASYQDYGARPASGDEGYLVTSTIASVLSGRLAYLFGLEGPTVTLDTACSSSLVALHMACQSVRSGESDLALAGGVTVMPGPDAFVAFSRQRALAADGRCKAFSDSADGMGLAEGAGVVLVERLSDARRNGHPVLVVVRGSAVNSDGASNGLTAPNGPSQQRVIRQALANARLTPSDVDAVEAHGTGTALGDPIEAQAVLATYGQDRERPVLLGSVKSNIGHTQAAAGAAGVIKMVLALQHGVLPRTLHAETPSSHVDWSAGAVDLCTEAADWPSVDRPRRGAVSSFGISGTNAHVILEQADETPADREEPTVVPAIVPWAVSARTEAALDAQLARLTGLGADPLDVGFSLATGRTTMDHRAVVTPDGRVLARGSGRGGDLAVVFGGQGTQRAGMGRELAARFPVFAAVWSEITALLGVPDTDDQDVLDRTGVAQPALFAFEVALFRMAESFGLRPDVLVGHSIGEIAAAHVAGTLSLTDACRLVSARARLMQALPAGGAMVALPGAEADVAPLLGEDVSIAAVNGPRSVVIAGAEDAVAAIAGKFDRAKRLRTSHAFHSPLMAPILDEFRAELADLAWHAPTIPVIPTATSDADWGSPGYWVDHVTSTVRFADAVTATTGTTFLELAPDAVLTGLIADLAPDAVAVPLLRREVGDEEAVVTALARLHCAGVPVTWAELFTGTGASTVDLPTYPFQRTRFWLAPARAGHTGGVHPVLGNGIELAGSGDVVFTGRLPDGEFPSARLLELVLHAGAEVGHPAIADLTVEHPGALTGHQVQVVVSGHEVTVHARRHGDWFRVATGTLGAATETVDRRDEEFTEVVLPASDRADASRYVLHPALLQAATGTAAAWSGVTVHTTGATGLRVRVTDNPDGTLSVSATDLSDAPVVDIASVVPGEQRETHEDALFGLHWTPAPTAAPTADVRILRAPGSIHQVLAHLRTWLDDTPHDTLAVVTRDAVAATDDDRVDGIADAAVWGLVRSAQAEYPGRFVLVDTDTDTPDDTISAAVGTGEPQLAIRGGTVLVPRLTRPEPAEPAWRWPTTGTVLITGGTGALGGVVARHLVERHGVRDLLLLSRRGPDAPGAAALTEDLTALGATVTTVACDAADRDALAEVLAEHPVRGILHLAGVLDDALLTGLTADQVDNVLRAKADSAAHLDGLTSDLDLDAFVLFSGFAGIVGAPGQANYAAASTYLDALAARRRARGQRATSIAWGLWTPGMGDLPDTERTRLRRAGIVPIEPKQGLDLLDAAAEVAGPLVVAAPLDLRAIARNTVPAVLRDLVRPIAPAALNGHIGGLADRLAGRDADGQHAVLLDLVTGAAATVLGHDSPAAIDRHRGFLDLGMTSLNGVELRNLLTEGTGLTLPTTLIFDHATPDDLAAHLRTLAGTATEDPALTGLARLEALVSAGDLSTDTRTKLVKRLSAVLWTLEGGAEAPEDDDGLFALIDEELGLD</sequence>
<feature type="domain" description="Ketosynthase family 3 (KS3)" evidence="16">
    <location>
        <begin position="3246"/>
        <end position="3667"/>
    </location>
</feature>
<feature type="region of interest" description="C-terminal hotdog fold" evidence="14">
    <location>
        <begin position="1015"/>
        <end position="1151"/>
    </location>
</feature>
<evidence type="ECO:0000256" key="1">
    <source>
        <dbReference type="ARBA" id="ARBA00001957"/>
    </source>
</evidence>
<dbReference type="InterPro" id="IPR036736">
    <property type="entry name" value="ACP-like_sf"/>
</dbReference>
<dbReference type="SUPFAM" id="SSF51735">
    <property type="entry name" value="NAD(P)-binding Rossmann-fold domains"/>
    <property type="match status" value="8"/>
</dbReference>
<dbReference type="GO" id="GO:0047879">
    <property type="term" value="F:erythronolide synthase activity"/>
    <property type="evidence" value="ECO:0007669"/>
    <property type="project" value="UniProtKB-EC"/>
</dbReference>
<dbReference type="InterPro" id="IPR018201">
    <property type="entry name" value="Ketoacyl_synth_AS"/>
</dbReference>
<dbReference type="SUPFAM" id="SSF52151">
    <property type="entry name" value="FabD/lysophospholipase-like"/>
    <property type="match status" value="4"/>
</dbReference>
<dbReference type="SUPFAM" id="SSF55048">
    <property type="entry name" value="Probable ACP-binding domain of malonyl-CoA ACP transacylase"/>
    <property type="match status" value="4"/>
</dbReference>
<comment type="catalytic activity">
    <reaction evidence="9">
        <text>6 (S)-methylmalonyl-CoA + propanoyl-CoA + 6 NADPH + 12 H(+) = 6-deoxyerythronolide B + 6 CO2 + 6 NADP(+) + 7 CoA + H2O</text>
        <dbReference type="Rhea" id="RHEA:23068"/>
        <dbReference type="ChEBI" id="CHEBI:15377"/>
        <dbReference type="ChEBI" id="CHEBI:15378"/>
        <dbReference type="ChEBI" id="CHEBI:16089"/>
        <dbReference type="ChEBI" id="CHEBI:16526"/>
        <dbReference type="ChEBI" id="CHEBI:57287"/>
        <dbReference type="ChEBI" id="CHEBI:57327"/>
        <dbReference type="ChEBI" id="CHEBI:57392"/>
        <dbReference type="ChEBI" id="CHEBI:57783"/>
        <dbReference type="ChEBI" id="CHEBI:58349"/>
        <dbReference type="EC" id="2.3.1.94"/>
    </reaction>
</comment>
<feature type="active site" description="Proton donor; for dehydratase activity" evidence="14">
    <location>
        <position position="1075"/>
    </location>
</feature>
<dbReference type="Pfam" id="PF08990">
    <property type="entry name" value="Docking"/>
    <property type="match status" value="1"/>
</dbReference>
<dbReference type="Gene3D" id="3.30.70.3290">
    <property type="match status" value="4"/>
</dbReference>
<dbReference type="CDD" id="cd08956">
    <property type="entry name" value="KR_3_FAS_SDR_x"/>
    <property type="match status" value="3"/>
</dbReference>
<gene>
    <name evidence="18" type="ORF">FHR82_007800</name>
</gene>
<dbReference type="Pfam" id="PF08659">
    <property type="entry name" value="KR"/>
    <property type="match status" value="4"/>
</dbReference>
<evidence type="ECO:0000256" key="6">
    <source>
        <dbReference type="ARBA" id="ARBA00023194"/>
    </source>
</evidence>
<feature type="region of interest" description="C-terminal hotdog fold" evidence="14">
    <location>
        <begin position="2618"/>
        <end position="2751"/>
    </location>
</feature>
<dbReference type="Pfam" id="PF21089">
    <property type="entry name" value="PKS_DH_N"/>
    <property type="match status" value="2"/>
</dbReference>
<dbReference type="SMART" id="SM00822">
    <property type="entry name" value="PKS_KR"/>
    <property type="match status" value="4"/>
</dbReference>
<feature type="region of interest" description="N-terminal hotdog fold" evidence="14">
    <location>
        <begin position="880"/>
        <end position="1003"/>
    </location>
</feature>
<comment type="pathway">
    <text evidence="11">Antibiotic biosynthesis; erythromycin biosynthesis.</text>
</comment>
<dbReference type="EC" id="2.3.1.94" evidence="13"/>
<dbReference type="InterPro" id="IPR016036">
    <property type="entry name" value="Malonyl_transacylase_ACP-bd"/>
</dbReference>
<dbReference type="PROSITE" id="PS00012">
    <property type="entry name" value="PHOSPHOPANTETHEINE"/>
    <property type="match status" value="3"/>
</dbReference>
<feature type="domain" description="PKS/mFAS DH" evidence="17">
    <location>
        <begin position="880"/>
        <end position="1151"/>
    </location>
</feature>
<reference evidence="18 19" key="1">
    <citation type="submission" date="2020-08" db="EMBL/GenBank/DDBJ databases">
        <title>Genomic Encyclopedia of Type Strains, Phase III (KMG-III): the genomes of soil and plant-associated and newly described type strains.</title>
        <authorList>
            <person name="Whitman W."/>
        </authorList>
    </citation>
    <scope>NUCLEOTIDE SEQUENCE [LARGE SCALE GENOMIC DNA]</scope>
    <source>
        <strain evidence="18 19">CECT 8960</strain>
    </source>
</reference>
<dbReference type="InterPro" id="IPR016039">
    <property type="entry name" value="Thiolase-like"/>
</dbReference>
<dbReference type="GO" id="GO:0004315">
    <property type="term" value="F:3-oxoacyl-[acyl-carrier-protein] synthase activity"/>
    <property type="evidence" value="ECO:0007669"/>
    <property type="project" value="InterPro"/>
</dbReference>
<dbReference type="SUPFAM" id="SSF47336">
    <property type="entry name" value="ACP-like"/>
    <property type="match status" value="4"/>
</dbReference>
<dbReference type="RefSeq" id="WP_184815548.1">
    <property type="nucleotide sequence ID" value="NZ_JADBEA010000001.1"/>
</dbReference>
<dbReference type="Pfam" id="PF00550">
    <property type="entry name" value="PP-binding"/>
    <property type="match status" value="4"/>
</dbReference>
<dbReference type="GO" id="GO:0006633">
    <property type="term" value="P:fatty acid biosynthetic process"/>
    <property type="evidence" value="ECO:0007669"/>
    <property type="project" value="InterPro"/>
</dbReference>
<feature type="domain" description="Carrier" evidence="15">
    <location>
        <begin position="6133"/>
        <end position="6208"/>
    </location>
</feature>
<dbReference type="PANTHER" id="PTHR43775:SF51">
    <property type="entry name" value="INACTIVE PHENOLPHTHIOCEROL SYNTHESIS POLYKETIDE SYNTHASE TYPE I PKS1-RELATED"/>
    <property type="match status" value="1"/>
</dbReference>
<dbReference type="InterPro" id="IPR020806">
    <property type="entry name" value="PKS_PP-bd"/>
</dbReference>
<dbReference type="EMBL" id="JACHJQ010000010">
    <property type="protein sequence ID" value="MBB4911530.1"/>
    <property type="molecule type" value="Genomic_DNA"/>
</dbReference>
<dbReference type="PANTHER" id="PTHR43775">
    <property type="entry name" value="FATTY ACID SYNTHASE"/>
    <property type="match status" value="1"/>
</dbReference>
<dbReference type="SMART" id="SM00826">
    <property type="entry name" value="PKS_DH"/>
    <property type="match status" value="3"/>
</dbReference>
<dbReference type="InterPro" id="IPR014043">
    <property type="entry name" value="Acyl_transferase_dom"/>
</dbReference>
<dbReference type="InterPro" id="IPR020807">
    <property type="entry name" value="PKS_DH"/>
</dbReference>
<feature type="domain" description="Ketosynthase family 3 (KS3)" evidence="16">
    <location>
        <begin position="34"/>
        <end position="443"/>
    </location>
</feature>
<dbReference type="InterPro" id="IPR014030">
    <property type="entry name" value="Ketoacyl_synth_N"/>
</dbReference>
<dbReference type="InterPro" id="IPR009081">
    <property type="entry name" value="PP-bd_ACP"/>
</dbReference>
<comment type="cofactor">
    <cofactor evidence="1">
        <name>pantetheine 4'-phosphate</name>
        <dbReference type="ChEBI" id="CHEBI:47942"/>
    </cofactor>
</comment>
<evidence type="ECO:0000256" key="4">
    <source>
        <dbReference type="ARBA" id="ARBA00022679"/>
    </source>
</evidence>
<dbReference type="InterPro" id="IPR013968">
    <property type="entry name" value="PKS_KR"/>
</dbReference>
<dbReference type="InterPro" id="IPR050091">
    <property type="entry name" value="PKS_NRPS_Biosynth_Enz"/>
</dbReference>
<dbReference type="SUPFAM" id="SSF53901">
    <property type="entry name" value="Thiolase-like"/>
    <property type="match status" value="4"/>
</dbReference>
<evidence type="ECO:0000256" key="7">
    <source>
        <dbReference type="ARBA" id="ARBA00023268"/>
    </source>
</evidence>
<dbReference type="Pfam" id="PF00698">
    <property type="entry name" value="Acyl_transf_1"/>
    <property type="match status" value="4"/>
</dbReference>
<evidence type="ECO:0000256" key="2">
    <source>
        <dbReference type="ARBA" id="ARBA00022450"/>
    </source>
</evidence>
<dbReference type="Gene3D" id="3.40.366.10">
    <property type="entry name" value="Malonyl-Coenzyme A Acyl Carrier Protein, domain 2"/>
    <property type="match status" value="4"/>
</dbReference>
<dbReference type="Pfam" id="PF02801">
    <property type="entry name" value="Ketoacyl-synt_C"/>
    <property type="match status" value="4"/>
</dbReference>
<dbReference type="Pfam" id="PF22953">
    <property type="entry name" value="SpnB_Rossmann"/>
    <property type="match status" value="2"/>
</dbReference>
<dbReference type="InterPro" id="IPR001227">
    <property type="entry name" value="Ac_transferase_dom_sf"/>
</dbReference>
<keyword evidence="3" id="KW-0597">Phosphoprotein</keyword>
<keyword evidence="7" id="KW-0511">Multifunctional enzyme</keyword>
<keyword evidence="8" id="KW-0012">Acyltransferase</keyword>
<dbReference type="PROSITE" id="PS00606">
    <property type="entry name" value="KS3_1"/>
    <property type="match status" value="4"/>
</dbReference>
<dbReference type="InterPro" id="IPR049551">
    <property type="entry name" value="PKS_DH_C"/>
</dbReference>
<dbReference type="SMART" id="SM00827">
    <property type="entry name" value="PKS_AT"/>
    <property type="match status" value="4"/>
</dbReference>
<dbReference type="PROSITE" id="PS50075">
    <property type="entry name" value="CARRIER"/>
    <property type="match status" value="4"/>
</dbReference>
<dbReference type="Gene3D" id="1.10.1200.10">
    <property type="entry name" value="ACP-like"/>
    <property type="match status" value="4"/>
</dbReference>
<dbReference type="PROSITE" id="PS52019">
    <property type="entry name" value="PKS_MFAS_DH"/>
    <property type="match status" value="2"/>
</dbReference>